<dbReference type="AlphaFoldDB" id="A0A0S3S0G9"/>
<gene>
    <name evidence="2" type="primary">Vigan.04G397300</name>
    <name evidence="2" type="ORF">VIGAN_04397300</name>
</gene>
<reference evidence="2 3" key="1">
    <citation type="journal article" date="2015" name="Sci. Rep.">
        <title>The power of single molecule real-time sequencing technology in the de novo assembly of a eukaryotic genome.</title>
        <authorList>
            <person name="Sakai H."/>
            <person name="Naito K."/>
            <person name="Ogiso-Tanaka E."/>
            <person name="Takahashi Y."/>
            <person name="Iseki K."/>
            <person name="Muto C."/>
            <person name="Satou K."/>
            <person name="Teruya K."/>
            <person name="Shiroma A."/>
            <person name="Shimoji M."/>
            <person name="Hirano T."/>
            <person name="Itoh T."/>
            <person name="Kaga A."/>
            <person name="Tomooka N."/>
        </authorList>
    </citation>
    <scope>NUCLEOTIDE SEQUENCE [LARGE SCALE GENOMIC DNA]</scope>
    <source>
        <strain evidence="3">cv. Shumari</strain>
    </source>
</reference>
<protein>
    <submittedName>
        <fullName evidence="2">Uncharacterized protein</fullName>
    </submittedName>
</protein>
<evidence type="ECO:0000256" key="1">
    <source>
        <dbReference type="SAM" id="Phobius"/>
    </source>
</evidence>
<feature type="transmembrane region" description="Helical" evidence="1">
    <location>
        <begin position="12"/>
        <end position="33"/>
    </location>
</feature>
<keyword evidence="1" id="KW-0472">Membrane</keyword>
<proteinExistence type="predicted"/>
<name>A0A0S3S0G9_PHAAN</name>
<accession>A0A0S3S0G9</accession>
<organism evidence="2 3">
    <name type="scientific">Vigna angularis var. angularis</name>
    <dbReference type="NCBI Taxonomy" id="157739"/>
    <lineage>
        <taxon>Eukaryota</taxon>
        <taxon>Viridiplantae</taxon>
        <taxon>Streptophyta</taxon>
        <taxon>Embryophyta</taxon>
        <taxon>Tracheophyta</taxon>
        <taxon>Spermatophyta</taxon>
        <taxon>Magnoliopsida</taxon>
        <taxon>eudicotyledons</taxon>
        <taxon>Gunneridae</taxon>
        <taxon>Pentapetalae</taxon>
        <taxon>rosids</taxon>
        <taxon>fabids</taxon>
        <taxon>Fabales</taxon>
        <taxon>Fabaceae</taxon>
        <taxon>Papilionoideae</taxon>
        <taxon>50 kb inversion clade</taxon>
        <taxon>NPAAA clade</taxon>
        <taxon>indigoferoid/millettioid clade</taxon>
        <taxon>Phaseoleae</taxon>
        <taxon>Vigna</taxon>
    </lineage>
</organism>
<keyword evidence="3" id="KW-1185">Reference proteome</keyword>
<evidence type="ECO:0000313" key="3">
    <source>
        <dbReference type="Proteomes" id="UP000291084"/>
    </source>
</evidence>
<dbReference type="EMBL" id="AP015037">
    <property type="protein sequence ID" value="BAT86334.1"/>
    <property type="molecule type" value="Genomic_DNA"/>
</dbReference>
<feature type="non-terminal residue" evidence="2">
    <location>
        <position position="1"/>
    </location>
</feature>
<dbReference type="Proteomes" id="UP000291084">
    <property type="component" value="Chromosome 4"/>
</dbReference>
<keyword evidence="1" id="KW-0812">Transmembrane</keyword>
<sequence>HESPFRPQTLTLIRPLFLFKLSIHTLFLCFFLASDRTLRLGVRSHSSACSRRYLTIFCLLCFDFEGYDVENYLFYERMENCSFVITKLPMDPAEPLTITHFLSFFSFFECLVGSRI</sequence>
<keyword evidence="1" id="KW-1133">Transmembrane helix</keyword>
<evidence type="ECO:0000313" key="2">
    <source>
        <dbReference type="EMBL" id="BAT86334.1"/>
    </source>
</evidence>